<keyword evidence="12 15" id="KW-0472">Membrane</keyword>
<keyword evidence="4" id="KW-0813">Transport</keyword>
<evidence type="ECO:0000256" key="11">
    <source>
        <dbReference type="ARBA" id="ARBA00023065"/>
    </source>
</evidence>
<keyword evidence="5" id="KW-0109">Calcium transport</keyword>
<keyword evidence="8" id="KW-0256">Endoplasmic reticulum</keyword>
<keyword evidence="10 15" id="KW-1133">Transmembrane helix</keyword>
<evidence type="ECO:0000256" key="3">
    <source>
        <dbReference type="ARBA" id="ARBA00016584"/>
    </source>
</evidence>
<evidence type="ECO:0000313" key="18">
    <source>
        <dbReference type="Proteomes" id="UP001201980"/>
    </source>
</evidence>
<evidence type="ECO:0000256" key="8">
    <source>
        <dbReference type="ARBA" id="ARBA00022824"/>
    </source>
</evidence>
<evidence type="ECO:0000256" key="15">
    <source>
        <dbReference type="SAM" id="Phobius"/>
    </source>
</evidence>
<evidence type="ECO:0000256" key="13">
    <source>
        <dbReference type="ARBA" id="ARBA00031116"/>
    </source>
</evidence>
<dbReference type="Pfam" id="PF06682">
    <property type="entry name" value="SARAF"/>
    <property type="match status" value="1"/>
</dbReference>
<name>A0AAD5WR19_9PEZI</name>
<feature type="compositionally biased region" description="Basic and acidic residues" evidence="14">
    <location>
        <begin position="287"/>
        <end position="296"/>
    </location>
</feature>
<dbReference type="EMBL" id="JAKWBI020000186">
    <property type="protein sequence ID" value="KAJ2899890.1"/>
    <property type="molecule type" value="Genomic_DNA"/>
</dbReference>
<evidence type="ECO:0000256" key="1">
    <source>
        <dbReference type="ARBA" id="ARBA00004115"/>
    </source>
</evidence>
<comment type="subcellular location">
    <subcellularLocation>
        <location evidence="1">Endoplasmic reticulum membrane</location>
        <topology evidence="1">Single-pass type I membrane protein</topology>
    </subcellularLocation>
</comment>
<feature type="transmembrane region" description="Helical" evidence="15">
    <location>
        <begin position="158"/>
        <end position="183"/>
    </location>
</feature>
<dbReference type="InterPro" id="IPR009567">
    <property type="entry name" value="SARAF"/>
</dbReference>
<feature type="region of interest" description="Disordered" evidence="14">
    <location>
        <begin position="287"/>
        <end position="330"/>
    </location>
</feature>
<dbReference type="GO" id="GO:0006816">
    <property type="term" value="P:calcium ion transport"/>
    <property type="evidence" value="ECO:0007669"/>
    <property type="project" value="UniProtKB-KW"/>
</dbReference>
<comment type="caution">
    <text evidence="17">The sequence shown here is derived from an EMBL/GenBank/DDBJ whole genome shotgun (WGS) entry which is preliminary data.</text>
</comment>
<dbReference type="GO" id="GO:2001256">
    <property type="term" value="P:regulation of store-operated calcium entry"/>
    <property type="evidence" value="ECO:0007669"/>
    <property type="project" value="InterPro"/>
</dbReference>
<keyword evidence="11" id="KW-0406">Ion transport</keyword>
<keyword evidence="6 15" id="KW-0812">Transmembrane</keyword>
<feature type="compositionally biased region" description="Polar residues" evidence="14">
    <location>
        <begin position="239"/>
        <end position="254"/>
    </location>
</feature>
<dbReference type="PANTHER" id="PTHR15929:SF0">
    <property type="entry name" value="STORE-OPERATED CALCIUM ENTRY-ASSOCIATED REGULATORY FACTOR"/>
    <property type="match status" value="1"/>
</dbReference>
<dbReference type="GO" id="GO:0005789">
    <property type="term" value="C:endoplasmic reticulum membrane"/>
    <property type="evidence" value="ECO:0007669"/>
    <property type="project" value="UniProtKB-SubCell"/>
</dbReference>
<evidence type="ECO:0000256" key="4">
    <source>
        <dbReference type="ARBA" id="ARBA00022448"/>
    </source>
</evidence>
<evidence type="ECO:0000256" key="5">
    <source>
        <dbReference type="ARBA" id="ARBA00022568"/>
    </source>
</evidence>
<dbReference type="PANTHER" id="PTHR15929">
    <property type="entry name" value="STORE-OPERATED CALCIUM ENTRY-ASSOCIATED REGULATORY FACTOR"/>
    <property type="match status" value="1"/>
</dbReference>
<protein>
    <recommendedName>
        <fullName evidence="3">Store-operated calcium entry-associated regulatory factor</fullName>
    </recommendedName>
    <alternativeName>
        <fullName evidence="13">Transmembrane protein 66</fullName>
    </alternativeName>
</protein>
<feature type="signal peptide" evidence="16">
    <location>
        <begin position="1"/>
        <end position="19"/>
    </location>
</feature>
<feature type="compositionally biased region" description="Low complexity" evidence="14">
    <location>
        <begin position="299"/>
        <end position="316"/>
    </location>
</feature>
<feature type="chain" id="PRO_5042158293" description="Store-operated calcium entry-associated regulatory factor" evidence="16">
    <location>
        <begin position="20"/>
        <end position="330"/>
    </location>
</feature>
<evidence type="ECO:0000256" key="9">
    <source>
        <dbReference type="ARBA" id="ARBA00022837"/>
    </source>
</evidence>
<proteinExistence type="inferred from homology"/>
<reference evidence="17" key="1">
    <citation type="submission" date="2022-07" db="EMBL/GenBank/DDBJ databases">
        <title>Draft genome sequence of Zalerion maritima ATCC 34329, a (micro)plastics degrading marine fungus.</title>
        <authorList>
            <person name="Paco A."/>
            <person name="Goncalves M.F.M."/>
            <person name="Rocha-Santos T.A.P."/>
            <person name="Alves A."/>
        </authorList>
    </citation>
    <scope>NUCLEOTIDE SEQUENCE</scope>
    <source>
        <strain evidence="17">ATCC 34329</strain>
    </source>
</reference>
<evidence type="ECO:0000256" key="6">
    <source>
        <dbReference type="ARBA" id="ARBA00022692"/>
    </source>
</evidence>
<evidence type="ECO:0000256" key="12">
    <source>
        <dbReference type="ARBA" id="ARBA00023136"/>
    </source>
</evidence>
<dbReference type="Proteomes" id="UP001201980">
    <property type="component" value="Unassembled WGS sequence"/>
</dbReference>
<evidence type="ECO:0000256" key="14">
    <source>
        <dbReference type="SAM" id="MobiDB-lite"/>
    </source>
</evidence>
<accession>A0AAD5WR19</accession>
<keyword evidence="18" id="KW-1185">Reference proteome</keyword>
<keyword evidence="7 16" id="KW-0732">Signal</keyword>
<keyword evidence="9" id="KW-0106">Calcium</keyword>
<organism evidence="17 18">
    <name type="scientific">Zalerion maritima</name>
    <dbReference type="NCBI Taxonomy" id="339359"/>
    <lineage>
        <taxon>Eukaryota</taxon>
        <taxon>Fungi</taxon>
        <taxon>Dikarya</taxon>
        <taxon>Ascomycota</taxon>
        <taxon>Pezizomycotina</taxon>
        <taxon>Sordariomycetes</taxon>
        <taxon>Lulworthiomycetidae</taxon>
        <taxon>Lulworthiales</taxon>
        <taxon>Lulworthiaceae</taxon>
        <taxon>Zalerion</taxon>
    </lineage>
</organism>
<evidence type="ECO:0000256" key="16">
    <source>
        <dbReference type="SAM" id="SignalP"/>
    </source>
</evidence>
<comment type="similarity">
    <text evidence="2">Belongs to the SARAF family.</text>
</comment>
<feature type="compositionally biased region" description="Gly residues" evidence="14">
    <location>
        <begin position="200"/>
        <end position="227"/>
    </location>
</feature>
<evidence type="ECO:0000256" key="7">
    <source>
        <dbReference type="ARBA" id="ARBA00022729"/>
    </source>
</evidence>
<dbReference type="AlphaFoldDB" id="A0AAD5WR19"/>
<feature type="region of interest" description="Disordered" evidence="14">
    <location>
        <begin position="188"/>
        <end position="261"/>
    </location>
</feature>
<gene>
    <name evidence="17" type="ORF">MKZ38_002757</name>
</gene>
<sequence>MKATHLLPLLGLLSPLTSAWGASSSTSSSSNSKKILLSKVSTLTLRSGQQTSHRRVPSIPQLKCVSPSHLCNLYEIDTVRCFNAGAGYDNEDVQWTCTATVPEELKLGRTDVICEGYSGPDDKYVLKGSCGVEYTMHLTDKGRERYPGMSDGNGVTGWTWGGVLFAVVFVAVLGWIVYSACVAGRQNGQMPRMGRPQRRFGGGNFWPGGGGGGGGPGGWNPGWGPGAGNNDPPPPYPGTQQPPKTNNGQQQEQGWQPGFWSGLAGGAAAGYMAGQGRNYRQDNYRNRHEWGHDNHRNYGSTWGRSGSRSSDGSSTGATHEATGFGSTSRR</sequence>
<evidence type="ECO:0000256" key="10">
    <source>
        <dbReference type="ARBA" id="ARBA00022989"/>
    </source>
</evidence>
<evidence type="ECO:0000256" key="2">
    <source>
        <dbReference type="ARBA" id="ARBA00006833"/>
    </source>
</evidence>
<evidence type="ECO:0000313" key="17">
    <source>
        <dbReference type="EMBL" id="KAJ2899890.1"/>
    </source>
</evidence>